<accession>A0A7Y8BMX0</accession>
<name>A0A7Y8BMX0_9PSED</name>
<comment type="caution">
    <text evidence="2">The sequence shown here is derived from an EMBL/GenBank/DDBJ whole genome shotgun (WGS) entry which is preliminary data.</text>
</comment>
<protein>
    <submittedName>
        <fullName evidence="2">Uncharacterized protein</fullName>
    </submittedName>
</protein>
<dbReference type="Proteomes" id="UP000582981">
    <property type="component" value="Unassembled WGS sequence"/>
</dbReference>
<dbReference type="RefSeq" id="WP_177145172.1">
    <property type="nucleotide sequence ID" value="NZ_JACAPU010000030.1"/>
</dbReference>
<sequence length="740" mass="80716">MSGLHETIATLSGNLNFLVDVSGLQRFENSLAQVSKRMTALSTQADKLAAKLTGISPKSTTQKVDTSLEQSQGRQLKLQTALSNAQRQTFAAELHQGKLKFAGMKEEAFLGTQSLRHKQQAAIYEAKALRVEQEQLKAQGIQLKNQHTVEQAKLRQSRLEEILRTQQAKTLLLQEKQVAALSATQKAELMLTQARERGHQATERYQQRIADRRARELKSEEASARSAAKFKWAEGRQAVWQAHQNTLAPVSESGGLGMIGVLGGIAAAVYAISAAASMLSERVEHRQESTANTQQFDFALMSASEDPKVRDTLNKRYKETFTDYGMEIDTESARQYNNSSASLMKHGFSPEKAADTLDDRYAAFRIGNVSDANQKRIALHLDHILAQGHATGQNTRPLMAELGGKISQDVYVGTAHALGYKGKDEKAQEYFYKEQKAGKLTADAFYAGIHQAVINNPEVLARHKGSIEAQEARLKNDKFLQTDNIQKDPELVGAIGDRIRAERELVAAMAPVNNTLKDFDKALTQFQTGLLRTLVGKNFDGTVQDSAQRAADVASVGTVEGPAIDPSALTGKIVGSDRDNIHDPVDAFWKWLFNADQDKDKVGPANSLKVQAPDPFSPVPTLDTSQFGASRLPTRLEDLIQTPLLKGLVGMAVTDADRNPAATGVMSSSDAFYKASQQSSVTNNNNTTNNITNAPVTSVTVNANTNADAHEIAEHARNAVHSELKDVFSISNTAIGTKAQ</sequence>
<reference evidence="2 3" key="1">
    <citation type="submission" date="2020-04" db="EMBL/GenBank/DDBJ databases">
        <title>Molecular characterization of pseudomonads from Agaricus bisporus reveal novel blotch 2 pathogens in Western Europe.</title>
        <authorList>
            <person name="Taparia T."/>
            <person name="Krijger M."/>
            <person name="Haynes E."/>
            <person name="Elpinstone J.G."/>
            <person name="Noble R."/>
            <person name="Van Der Wolf J."/>
        </authorList>
    </citation>
    <scope>NUCLEOTIDE SEQUENCE [LARGE SCALE GENOMIC DNA]</scope>
    <source>
        <strain evidence="2 3">F1001</strain>
    </source>
</reference>
<keyword evidence="1" id="KW-0175">Coiled coil</keyword>
<dbReference type="EMBL" id="JACAPU010000030">
    <property type="protein sequence ID" value="NWB49542.1"/>
    <property type="molecule type" value="Genomic_DNA"/>
</dbReference>
<dbReference type="PROSITE" id="PS50096">
    <property type="entry name" value="IQ"/>
    <property type="match status" value="1"/>
</dbReference>
<dbReference type="AlphaFoldDB" id="A0A7Y8BMX0"/>
<feature type="coiled-coil region" evidence="1">
    <location>
        <begin position="126"/>
        <end position="169"/>
    </location>
</feature>
<evidence type="ECO:0000313" key="3">
    <source>
        <dbReference type="Proteomes" id="UP000582981"/>
    </source>
</evidence>
<evidence type="ECO:0000313" key="2">
    <source>
        <dbReference type="EMBL" id="NWB49542.1"/>
    </source>
</evidence>
<evidence type="ECO:0000256" key="1">
    <source>
        <dbReference type="SAM" id="Coils"/>
    </source>
</evidence>
<gene>
    <name evidence="2" type="ORF">HX829_23945</name>
</gene>
<organism evidence="2 3">
    <name type="scientific">Pseudomonas gingeri</name>
    <dbReference type="NCBI Taxonomy" id="117681"/>
    <lineage>
        <taxon>Bacteria</taxon>
        <taxon>Pseudomonadati</taxon>
        <taxon>Pseudomonadota</taxon>
        <taxon>Gammaproteobacteria</taxon>
        <taxon>Pseudomonadales</taxon>
        <taxon>Pseudomonadaceae</taxon>
        <taxon>Pseudomonas</taxon>
    </lineage>
</organism>
<proteinExistence type="predicted"/>